<proteinExistence type="predicted"/>
<dbReference type="AlphaFoldDB" id="A0AAU7CTJ1"/>
<organism evidence="2">
    <name type="scientific">Singulisphaera sp. Ch08</name>
    <dbReference type="NCBI Taxonomy" id="3120278"/>
    <lineage>
        <taxon>Bacteria</taxon>
        <taxon>Pseudomonadati</taxon>
        <taxon>Planctomycetota</taxon>
        <taxon>Planctomycetia</taxon>
        <taxon>Isosphaerales</taxon>
        <taxon>Isosphaeraceae</taxon>
        <taxon>Singulisphaera</taxon>
    </lineage>
</organism>
<gene>
    <name evidence="2" type="ORF">V5E97_19920</name>
</gene>
<accession>A0AAU7CTJ1</accession>
<dbReference type="RefSeq" id="WP_406701057.1">
    <property type="nucleotide sequence ID" value="NZ_CP155447.1"/>
</dbReference>
<feature type="transmembrane region" description="Helical" evidence="1">
    <location>
        <begin position="31"/>
        <end position="51"/>
    </location>
</feature>
<keyword evidence="1" id="KW-0472">Membrane</keyword>
<evidence type="ECO:0000256" key="1">
    <source>
        <dbReference type="SAM" id="Phobius"/>
    </source>
</evidence>
<feature type="transmembrane region" description="Helical" evidence="1">
    <location>
        <begin position="107"/>
        <end position="129"/>
    </location>
</feature>
<protein>
    <submittedName>
        <fullName evidence="2">Uncharacterized protein</fullName>
    </submittedName>
</protein>
<reference evidence="2" key="1">
    <citation type="submission" date="2024-05" db="EMBL/GenBank/DDBJ databases">
        <title>Planctomycetes of the genus Singulisphaera possess chitinolytic capabilities.</title>
        <authorList>
            <person name="Ivanova A."/>
        </authorList>
    </citation>
    <scope>NUCLEOTIDE SEQUENCE</scope>
    <source>
        <strain evidence="2">Ch08T</strain>
    </source>
</reference>
<sequence length="259" mass="29707">MAYDQTLVQIRERSFLEILDLALVVLRRRPLTVGLAAIAGAVPFAILNAWLTQEHNLPAIVYLFLLLLEIPWATAPLTIVLGGLMFGEPPSVRRIVKTMMQSFALMFLLQFMLRGLLLITFALALFIPLRLSFLNEVILLERGRWRNVLRRSTVLCEPRGGELLGQSLAQFFFGTLFVLAFWAGSGALMQALFSSELTWEPTWNDLVGPRFHLAIWVAIEFFGIARFFNYIDQRIRLEGWEVELRLRSVGRILEDAKRW</sequence>
<feature type="transmembrane region" description="Helical" evidence="1">
    <location>
        <begin position="171"/>
        <end position="193"/>
    </location>
</feature>
<dbReference type="EMBL" id="CP155447">
    <property type="protein sequence ID" value="XBH08222.1"/>
    <property type="molecule type" value="Genomic_DNA"/>
</dbReference>
<feature type="transmembrane region" description="Helical" evidence="1">
    <location>
        <begin position="63"/>
        <end position="87"/>
    </location>
</feature>
<feature type="transmembrane region" description="Helical" evidence="1">
    <location>
        <begin position="213"/>
        <end position="231"/>
    </location>
</feature>
<name>A0AAU7CTJ1_9BACT</name>
<keyword evidence="1" id="KW-0812">Transmembrane</keyword>
<keyword evidence="1" id="KW-1133">Transmembrane helix</keyword>
<evidence type="ECO:0000313" key="2">
    <source>
        <dbReference type="EMBL" id="XBH08222.1"/>
    </source>
</evidence>